<dbReference type="Gene3D" id="1.10.260.40">
    <property type="entry name" value="lambda repressor-like DNA-binding domains"/>
    <property type="match status" value="1"/>
</dbReference>
<dbReference type="SMART" id="SM00530">
    <property type="entry name" value="HTH_XRE"/>
    <property type="match status" value="1"/>
</dbReference>
<dbReference type="InterPro" id="IPR014710">
    <property type="entry name" value="RmlC-like_jellyroll"/>
</dbReference>
<evidence type="ECO:0000313" key="5">
    <source>
        <dbReference type="Proteomes" id="UP001597413"/>
    </source>
</evidence>
<dbReference type="InterPro" id="IPR013096">
    <property type="entry name" value="Cupin_2"/>
</dbReference>
<keyword evidence="1" id="KW-0238">DNA-binding</keyword>
<reference evidence="5" key="1">
    <citation type="journal article" date="2019" name="Int. J. Syst. Evol. Microbiol.">
        <title>The Global Catalogue of Microorganisms (GCM) 10K type strain sequencing project: providing services to taxonomists for standard genome sequencing and annotation.</title>
        <authorList>
            <consortium name="The Broad Institute Genomics Platform"/>
            <consortium name="The Broad Institute Genome Sequencing Center for Infectious Disease"/>
            <person name="Wu L."/>
            <person name="Ma J."/>
        </authorList>
    </citation>
    <scope>NUCLEOTIDE SEQUENCE [LARGE SCALE GENOMIC DNA]</scope>
    <source>
        <strain evidence="5">CCUG 55131</strain>
    </source>
</reference>
<evidence type="ECO:0000256" key="1">
    <source>
        <dbReference type="ARBA" id="ARBA00023125"/>
    </source>
</evidence>
<feature type="domain" description="HTH cro/C1-type" evidence="3">
    <location>
        <begin position="108"/>
        <end position="162"/>
    </location>
</feature>
<feature type="domain" description="HTH merR-type" evidence="2">
    <location>
        <begin position="20"/>
        <end position="89"/>
    </location>
</feature>
<dbReference type="Pfam" id="PF13411">
    <property type="entry name" value="MerR_1"/>
    <property type="match status" value="1"/>
</dbReference>
<dbReference type="PANTHER" id="PTHR46797">
    <property type="entry name" value="HTH-TYPE TRANSCRIPTIONAL REGULATOR"/>
    <property type="match status" value="1"/>
</dbReference>
<evidence type="ECO:0000313" key="4">
    <source>
        <dbReference type="EMBL" id="MFD2174570.1"/>
    </source>
</evidence>
<dbReference type="EMBL" id="JBHUIX010000011">
    <property type="protein sequence ID" value="MFD2174570.1"/>
    <property type="molecule type" value="Genomic_DNA"/>
</dbReference>
<dbReference type="InterPro" id="IPR001387">
    <property type="entry name" value="Cro/C1-type_HTH"/>
</dbReference>
<comment type="caution">
    <text evidence="4">The sequence shown here is derived from an EMBL/GenBank/DDBJ whole genome shotgun (WGS) entry which is preliminary data.</text>
</comment>
<dbReference type="PROSITE" id="PS50937">
    <property type="entry name" value="HTH_MERR_2"/>
    <property type="match status" value="1"/>
</dbReference>
<gene>
    <name evidence="4" type="ORF">ACFSM0_10740</name>
</gene>
<protein>
    <submittedName>
        <fullName evidence="4">MerR family transcriptional regulator</fullName>
    </submittedName>
</protein>
<dbReference type="PROSITE" id="PS50943">
    <property type="entry name" value="HTH_CROC1"/>
    <property type="match status" value="1"/>
</dbReference>
<evidence type="ECO:0000259" key="2">
    <source>
        <dbReference type="PROSITE" id="PS50937"/>
    </source>
</evidence>
<dbReference type="SMART" id="SM00422">
    <property type="entry name" value="HTH_MERR"/>
    <property type="match status" value="1"/>
</dbReference>
<keyword evidence="5" id="KW-1185">Reference proteome</keyword>
<dbReference type="InterPro" id="IPR011051">
    <property type="entry name" value="RmlC_Cupin_sf"/>
</dbReference>
<proteinExistence type="predicted"/>
<dbReference type="Gene3D" id="1.10.1660.10">
    <property type="match status" value="1"/>
</dbReference>
<dbReference type="SUPFAM" id="SSF46955">
    <property type="entry name" value="Putative DNA-binding domain"/>
    <property type="match status" value="1"/>
</dbReference>
<dbReference type="CDD" id="cd00093">
    <property type="entry name" value="HTH_XRE"/>
    <property type="match status" value="1"/>
</dbReference>
<organism evidence="4 5">
    <name type="scientific">Rhodobacter lacus</name>
    <dbReference type="NCBI Taxonomy" id="1641972"/>
    <lineage>
        <taxon>Bacteria</taxon>
        <taxon>Pseudomonadati</taxon>
        <taxon>Pseudomonadota</taxon>
        <taxon>Alphaproteobacteria</taxon>
        <taxon>Rhodobacterales</taxon>
        <taxon>Rhodobacter group</taxon>
        <taxon>Rhodobacter</taxon>
    </lineage>
</organism>
<dbReference type="Gene3D" id="2.60.120.10">
    <property type="entry name" value="Jelly Rolls"/>
    <property type="match status" value="1"/>
</dbReference>
<dbReference type="Proteomes" id="UP001597413">
    <property type="component" value="Unassembled WGS sequence"/>
</dbReference>
<dbReference type="CDD" id="cd02209">
    <property type="entry name" value="cupin_XRE_C"/>
    <property type="match status" value="1"/>
</dbReference>
<dbReference type="SUPFAM" id="SSF51182">
    <property type="entry name" value="RmlC-like cupins"/>
    <property type="match status" value="1"/>
</dbReference>
<name>A0ABW5A9P7_9RHOB</name>
<sequence length="279" mass="29983">MMTDSPADTPQDPGSEAAPMFRVTEAARAAGVAPSTLRLWETQGLIAPQRRASGQRLYSEADVAQLQRIAYLRRAAGLNPAAIRATLEAESTAPAPAEIINEPLGHALRQLRQSRSETLEAVAQNLGVSASALSTLERTGAGVSFKTLADLAQYYGTTVSRLSGQDEIGQPVVRAGQARTWPMPVAGVRIEVLAEGRRQMDCHRFILAPGAASEGGYGHDGEEFITVLEGRFRLTLDGVEVHELGPGDSIYFESRRPHAWANAADGRTVVIWVNTPPTF</sequence>
<dbReference type="PANTHER" id="PTHR46797:SF1">
    <property type="entry name" value="METHYLPHOSPHONATE SYNTHASE"/>
    <property type="match status" value="1"/>
</dbReference>
<dbReference type="Pfam" id="PF07883">
    <property type="entry name" value="Cupin_2"/>
    <property type="match status" value="1"/>
</dbReference>
<dbReference type="InterPro" id="IPR010982">
    <property type="entry name" value="Lambda_DNA-bd_dom_sf"/>
</dbReference>
<dbReference type="InterPro" id="IPR009061">
    <property type="entry name" value="DNA-bd_dom_put_sf"/>
</dbReference>
<dbReference type="CDD" id="cd00592">
    <property type="entry name" value="HTH_MerR-like"/>
    <property type="match status" value="1"/>
</dbReference>
<dbReference type="Pfam" id="PF13560">
    <property type="entry name" value="HTH_31"/>
    <property type="match status" value="1"/>
</dbReference>
<dbReference type="InterPro" id="IPR000551">
    <property type="entry name" value="MerR-type_HTH_dom"/>
</dbReference>
<accession>A0ABW5A9P7</accession>
<evidence type="ECO:0000259" key="3">
    <source>
        <dbReference type="PROSITE" id="PS50943"/>
    </source>
</evidence>
<dbReference type="InterPro" id="IPR050807">
    <property type="entry name" value="TransReg_Diox_bact_type"/>
</dbReference>